<dbReference type="HAMAP" id="MF_01615">
    <property type="entry name" value="PdxT"/>
    <property type="match status" value="1"/>
</dbReference>
<dbReference type="PROSITE" id="PS01236">
    <property type="entry name" value="PDXT_SNO_1"/>
    <property type="match status" value="1"/>
</dbReference>
<dbReference type="Pfam" id="PF01174">
    <property type="entry name" value="SNO"/>
    <property type="match status" value="1"/>
</dbReference>
<protein>
    <recommendedName>
        <fullName evidence="2">glutaminase</fullName>
        <ecNumber evidence="2">3.5.1.2</ecNumber>
    </recommendedName>
</protein>
<keyword evidence="6" id="KW-0456">Lyase</keyword>
<dbReference type="InterPro" id="IPR021196">
    <property type="entry name" value="PdxT/SNO_CS"/>
</dbReference>
<dbReference type="EMBL" id="CAEZVD010000001">
    <property type="protein sequence ID" value="CAB4614025.1"/>
    <property type="molecule type" value="Genomic_DNA"/>
</dbReference>
<keyword evidence="3" id="KW-0378">Hydrolase</keyword>
<evidence type="ECO:0000256" key="3">
    <source>
        <dbReference type="ARBA" id="ARBA00022801"/>
    </source>
</evidence>
<accession>A0A6J6HRA9</accession>
<gene>
    <name evidence="8" type="ORF">UFOPK1909_00062</name>
</gene>
<dbReference type="GO" id="GO:0008614">
    <property type="term" value="P:pyridoxine metabolic process"/>
    <property type="evidence" value="ECO:0007669"/>
    <property type="project" value="TreeGrafter"/>
</dbReference>
<dbReference type="AlphaFoldDB" id="A0A6J6HRA9"/>
<evidence type="ECO:0000256" key="6">
    <source>
        <dbReference type="ARBA" id="ARBA00023239"/>
    </source>
</evidence>
<dbReference type="PIRSF" id="PIRSF005639">
    <property type="entry name" value="Glut_amidoT_SNO"/>
    <property type="match status" value="1"/>
</dbReference>
<evidence type="ECO:0000256" key="7">
    <source>
        <dbReference type="ARBA" id="ARBA00049534"/>
    </source>
</evidence>
<dbReference type="InterPro" id="IPR029062">
    <property type="entry name" value="Class_I_gatase-like"/>
</dbReference>
<dbReference type="InterPro" id="IPR002161">
    <property type="entry name" value="PdxT/SNO"/>
</dbReference>
<name>A0A6J6HRA9_9ZZZZ</name>
<dbReference type="GO" id="GO:0005829">
    <property type="term" value="C:cytosol"/>
    <property type="evidence" value="ECO:0007669"/>
    <property type="project" value="TreeGrafter"/>
</dbReference>
<comment type="catalytic activity">
    <reaction evidence="7">
        <text>L-glutamine + H2O = L-glutamate + NH4(+)</text>
        <dbReference type="Rhea" id="RHEA:15889"/>
        <dbReference type="ChEBI" id="CHEBI:15377"/>
        <dbReference type="ChEBI" id="CHEBI:28938"/>
        <dbReference type="ChEBI" id="CHEBI:29985"/>
        <dbReference type="ChEBI" id="CHEBI:58359"/>
        <dbReference type="EC" id="3.5.1.2"/>
    </reaction>
</comment>
<keyword evidence="4" id="KW-0663">Pyridoxal phosphate</keyword>
<dbReference type="PROSITE" id="PS51130">
    <property type="entry name" value="PDXT_SNO_2"/>
    <property type="match status" value="1"/>
</dbReference>
<dbReference type="PROSITE" id="PS51274">
    <property type="entry name" value="GATASE_COBBQ"/>
    <property type="match status" value="1"/>
</dbReference>
<comment type="similarity">
    <text evidence="1">Belongs to the glutaminase PdxT/SNO family.</text>
</comment>
<evidence type="ECO:0000256" key="5">
    <source>
        <dbReference type="ARBA" id="ARBA00022962"/>
    </source>
</evidence>
<dbReference type="GO" id="GO:0042823">
    <property type="term" value="P:pyridoxal phosphate biosynthetic process"/>
    <property type="evidence" value="ECO:0007669"/>
    <property type="project" value="InterPro"/>
</dbReference>
<keyword evidence="5" id="KW-0315">Glutamine amidotransferase</keyword>
<dbReference type="Gene3D" id="3.40.50.880">
    <property type="match status" value="1"/>
</dbReference>
<dbReference type="GO" id="GO:0016829">
    <property type="term" value="F:lyase activity"/>
    <property type="evidence" value="ECO:0007669"/>
    <property type="project" value="UniProtKB-KW"/>
</dbReference>
<dbReference type="PROSITE" id="PS51273">
    <property type="entry name" value="GATASE_TYPE_1"/>
    <property type="match status" value="1"/>
</dbReference>
<dbReference type="PANTHER" id="PTHR31559">
    <property type="entry name" value="PYRIDOXAL 5'-PHOSPHATE SYNTHASE SUBUNIT SNO"/>
    <property type="match status" value="1"/>
</dbReference>
<dbReference type="GO" id="GO:1903600">
    <property type="term" value="C:glutaminase complex"/>
    <property type="evidence" value="ECO:0007669"/>
    <property type="project" value="TreeGrafter"/>
</dbReference>
<dbReference type="PANTHER" id="PTHR31559:SF0">
    <property type="entry name" value="PYRIDOXAL 5'-PHOSPHATE SYNTHASE SUBUNIT SNO1-RELATED"/>
    <property type="match status" value="1"/>
</dbReference>
<evidence type="ECO:0000256" key="4">
    <source>
        <dbReference type="ARBA" id="ARBA00022898"/>
    </source>
</evidence>
<evidence type="ECO:0000256" key="2">
    <source>
        <dbReference type="ARBA" id="ARBA00012918"/>
    </source>
</evidence>
<evidence type="ECO:0000313" key="8">
    <source>
        <dbReference type="EMBL" id="CAB4614025.1"/>
    </source>
</evidence>
<dbReference type="SUPFAM" id="SSF52317">
    <property type="entry name" value="Class I glutamine amidotransferase-like"/>
    <property type="match status" value="1"/>
</dbReference>
<dbReference type="GO" id="GO:0004359">
    <property type="term" value="F:glutaminase activity"/>
    <property type="evidence" value="ECO:0007669"/>
    <property type="project" value="UniProtKB-EC"/>
</dbReference>
<dbReference type="FunFam" id="3.40.50.880:FF:000010">
    <property type="entry name" value="uncharacterized protein LOC100176842 isoform X2"/>
    <property type="match status" value="1"/>
</dbReference>
<dbReference type="EC" id="3.5.1.2" evidence="2"/>
<organism evidence="8">
    <name type="scientific">freshwater metagenome</name>
    <dbReference type="NCBI Taxonomy" id="449393"/>
    <lineage>
        <taxon>unclassified sequences</taxon>
        <taxon>metagenomes</taxon>
        <taxon>ecological metagenomes</taxon>
    </lineage>
</organism>
<proteinExistence type="inferred from homology"/>
<dbReference type="CDD" id="cd01749">
    <property type="entry name" value="GATase1_PB"/>
    <property type="match status" value="1"/>
</dbReference>
<sequence length="196" mass="21246">MPIGVLALQGDFREHIAALTKCGAESIEVRTIEDLSICEGLIIPGGESTVIQKLAQNYGLFEPIQNLVREGFPVFGTCAGLIMLADEIIDGIEGQKGFGGLDVSVRRNAFGNQLDSFETDLHFDGIEGDLVHAAFIRAPIVERIGEGVDVLARLSDGRVVAVKSGNLLGISFHPEVTSELRVHQLFLQMVKDTKFQ</sequence>
<reference evidence="8" key="1">
    <citation type="submission" date="2020-05" db="EMBL/GenBank/DDBJ databases">
        <authorList>
            <person name="Chiriac C."/>
            <person name="Salcher M."/>
            <person name="Ghai R."/>
            <person name="Kavagutti S V."/>
        </authorList>
    </citation>
    <scope>NUCLEOTIDE SEQUENCE</scope>
</reference>
<dbReference type="NCBIfam" id="TIGR03800">
    <property type="entry name" value="PLP_synth_Pdx2"/>
    <property type="match status" value="1"/>
</dbReference>
<evidence type="ECO:0000256" key="1">
    <source>
        <dbReference type="ARBA" id="ARBA00008345"/>
    </source>
</evidence>